<proteinExistence type="predicted"/>
<name>A0A4S2MPY8_9PEZI</name>
<dbReference type="AlphaFoldDB" id="A0A4S2MPY8"/>
<keyword evidence="3" id="KW-1185">Reference proteome</keyword>
<gene>
    <name evidence="2" type="ORF">EX30DRAFT_115361</name>
</gene>
<dbReference type="InParanoid" id="A0A4S2MPY8"/>
<feature type="transmembrane region" description="Helical" evidence="1">
    <location>
        <begin position="20"/>
        <end position="49"/>
    </location>
</feature>
<accession>A0A4S2MPY8</accession>
<protein>
    <submittedName>
        <fullName evidence="2">Uncharacterized protein</fullName>
    </submittedName>
</protein>
<keyword evidence="1" id="KW-0812">Transmembrane</keyword>
<reference evidence="2 3" key="1">
    <citation type="submission" date="2019-04" db="EMBL/GenBank/DDBJ databases">
        <title>Comparative genomics and transcriptomics to analyze fruiting body development in filamentous ascomycetes.</title>
        <authorList>
            <consortium name="DOE Joint Genome Institute"/>
            <person name="Lutkenhaus R."/>
            <person name="Traeger S."/>
            <person name="Breuer J."/>
            <person name="Kuo A."/>
            <person name="Lipzen A."/>
            <person name="Pangilinan J."/>
            <person name="Dilworth D."/>
            <person name="Sandor L."/>
            <person name="Poggeler S."/>
            <person name="Barry K."/>
            <person name="Grigoriev I.V."/>
            <person name="Nowrousian M."/>
        </authorList>
    </citation>
    <scope>NUCLEOTIDE SEQUENCE [LARGE SCALE GENOMIC DNA]</scope>
    <source>
        <strain evidence="2 3">CBS 389.68</strain>
    </source>
</reference>
<keyword evidence="1" id="KW-1133">Transmembrane helix</keyword>
<dbReference type="Proteomes" id="UP000298138">
    <property type="component" value="Unassembled WGS sequence"/>
</dbReference>
<sequence length="91" mass="10107">MDHVPGHPNALVETPLTRSRFIIIIVLYLLCSSEGSIIVHLPSIPIALFQRSMLLILSPSRHHRYLTDDNLLTSSGSFEASGLLRITWGLS</sequence>
<dbReference type="EMBL" id="ML220133">
    <property type="protein sequence ID" value="TGZ79272.1"/>
    <property type="molecule type" value="Genomic_DNA"/>
</dbReference>
<evidence type="ECO:0000313" key="2">
    <source>
        <dbReference type="EMBL" id="TGZ79272.1"/>
    </source>
</evidence>
<keyword evidence="1" id="KW-0472">Membrane</keyword>
<evidence type="ECO:0000256" key="1">
    <source>
        <dbReference type="SAM" id="Phobius"/>
    </source>
</evidence>
<evidence type="ECO:0000313" key="3">
    <source>
        <dbReference type="Proteomes" id="UP000298138"/>
    </source>
</evidence>
<organism evidence="2 3">
    <name type="scientific">Ascodesmis nigricans</name>
    <dbReference type="NCBI Taxonomy" id="341454"/>
    <lineage>
        <taxon>Eukaryota</taxon>
        <taxon>Fungi</taxon>
        <taxon>Dikarya</taxon>
        <taxon>Ascomycota</taxon>
        <taxon>Pezizomycotina</taxon>
        <taxon>Pezizomycetes</taxon>
        <taxon>Pezizales</taxon>
        <taxon>Ascodesmidaceae</taxon>
        <taxon>Ascodesmis</taxon>
    </lineage>
</organism>